<reference evidence="1" key="1">
    <citation type="submission" date="2023-06" db="EMBL/GenBank/DDBJ databases">
        <title>Comparative genomics of Bacillaceae isolates and their secondary metabolite potential.</title>
        <authorList>
            <person name="Song L."/>
            <person name="Nielsen L.J."/>
            <person name="Mohite O."/>
            <person name="Xu X."/>
            <person name="Weber T."/>
            <person name="Kovacs A.T."/>
        </authorList>
    </citation>
    <scope>NUCLEOTIDE SEQUENCE</scope>
    <source>
        <strain evidence="1">D8_B_37</strain>
    </source>
</reference>
<dbReference type="RefSeq" id="WP_289319704.1">
    <property type="nucleotide sequence ID" value="NZ_JAUCEY010000008.1"/>
</dbReference>
<dbReference type="EMBL" id="JAUCEY010000008">
    <property type="protein sequence ID" value="MDM5452113.1"/>
    <property type="molecule type" value="Genomic_DNA"/>
</dbReference>
<accession>A0AAW7IPC1</accession>
<name>A0AAW7IPC1_9BACI</name>
<dbReference type="AlphaFoldDB" id="A0AAW7IPC1"/>
<protein>
    <submittedName>
        <fullName evidence="1">DUF1796 family putative cysteine peptidase</fullName>
    </submittedName>
</protein>
<evidence type="ECO:0000313" key="1">
    <source>
        <dbReference type="EMBL" id="MDM5452113.1"/>
    </source>
</evidence>
<gene>
    <name evidence="1" type="ORF">QUF89_07875</name>
</gene>
<dbReference type="InterPro" id="IPR014903">
    <property type="entry name" value="DUF1796"/>
</dbReference>
<dbReference type="Pfam" id="PF08795">
    <property type="entry name" value="DUF1796"/>
    <property type="match status" value="1"/>
</dbReference>
<comment type="caution">
    <text evidence="1">The sequence shown here is derived from an EMBL/GenBank/DDBJ whole genome shotgun (WGS) entry which is preliminary data.</text>
</comment>
<dbReference type="Proteomes" id="UP001234602">
    <property type="component" value="Unassembled WGS sequence"/>
</dbReference>
<sequence length="216" mass="25364">MKLNEIKKTYDVIIPCGSACSPTLNLRRLGLRRFSLPLDWVYTESFAEVANLYRNQFKKYMELRNLTLVEGSATYFDDDIVINAVNTYLIRDNHYKVTSVHDFPILPDKKWFETYPDFKENLNKRIARFNETINNSDSILFVRWSTIYDHAYLFQQAMQDMLNEKNFNVLILIPADDATSISELEWNLENVCVLKVPNQIEDESIWSHAYSGIQLN</sequence>
<organism evidence="1 2">
    <name type="scientific">Peribacillus simplex</name>
    <dbReference type="NCBI Taxonomy" id="1478"/>
    <lineage>
        <taxon>Bacteria</taxon>
        <taxon>Bacillati</taxon>
        <taxon>Bacillota</taxon>
        <taxon>Bacilli</taxon>
        <taxon>Bacillales</taxon>
        <taxon>Bacillaceae</taxon>
        <taxon>Peribacillus</taxon>
    </lineage>
</organism>
<proteinExistence type="predicted"/>
<evidence type="ECO:0000313" key="2">
    <source>
        <dbReference type="Proteomes" id="UP001234602"/>
    </source>
</evidence>